<protein>
    <submittedName>
        <fullName evidence="2">Membrane protein</fullName>
    </submittedName>
</protein>
<feature type="transmembrane region" description="Helical" evidence="1">
    <location>
        <begin position="6"/>
        <end position="24"/>
    </location>
</feature>
<keyword evidence="3" id="KW-1185">Reference proteome</keyword>
<evidence type="ECO:0000313" key="2">
    <source>
        <dbReference type="EMBL" id="QDK01907.1"/>
    </source>
</evidence>
<name>A0A514TYY9_9CAUD</name>
<organism evidence="2 3">
    <name type="scientific">Arthrobacter phage Vibaki</name>
    <dbReference type="NCBI Taxonomy" id="2593333"/>
    <lineage>
        <taxon>Viruses</taxon>
        <taxon>Duplodnaviria</taxon>
        <taxon>Heunggongvirae</taxon>
        <taxon>Uroviricota</taxon>
        <taxon>Caudoviricetes</taxon>
        <taxon>Berryhillviridae</taxon>
        <taxon>Vibakivirus</taxon>
        <taxon>Vibakivirus vibaki</taxon>
    </lineage>
</organism>
<dbReference type="RefSeq" id="YP_009884003.1">
    <property type="nucleotide sequence ID" value="NC_049465.1"/>
</dbReference>
<dbReference type="KEGG" id="vg:55813342"/>
<dbReference type="Proteomes" id="UP000318687">
    <property type="component" value="Segment"/>
</dbReference>
<keyword evidence="1" id="KW-0812">Transmembrane</keyword>
<keyword evidence="1" id="KW-1133">Transmembrane helix</keyword>
<reference evidence="2 3" key="1">
    <citation type="submission" date="2019-06" db="EMBL/GenBank/DDBJ databases">
        <authorList>
            <person name="Alexander J."/>
            <person name="Ertsgaard D.J."/>
            <person name="Fields K.L."/>
            <person name="Fields S.B."/>
            <person name="Humphreys H."/>
            <person name="Kinneman J.E."/>
            <person name="Nelson N.D."/>
            <person name="Olakunle E.K."/>
            <person name="Reimer A.C."/>
            <person name="Robertson C."/>
            <person name="Ross G.V."/>
            <person name="Bonilla J.A."/>
            <person name="Klyczek K."/>
            <person name="Garlena R.A."/>
            <person name="Russell D.A."/>
            <person name="Pope W.H."/>
            <person name="Jacobs-Sera D."/>
            <person name="Hatfull G.F."/>
        </authorList>
    </citation>
    <scope>NUCLEOTIDE SEQUENCE [LARGE SCALE GENOMIC DNA]</scope>
</reference>
<dbReference type="EMBL" id="MN096362">
    <property type="protein sequence ID" value="QDK01907.1"/>
    <property type="molecule type" value="Genomic_DNA"/>
</dbReference>
<accession>A0A514TYY9</accession>
<evidence type="ECO:0000313" key="3">
    <source>
        <dbReference type="Proteomes" id="UP000318687"/>
    </source>
</evidence>
<proteinExistence type="predicted"/>
<evidence type="ECO:0000256" key="1">
    <source>
        <dbReference type="SAM" id="Phobius"/>
    </source>
</evidence>
<keyword evidence="1" id="KW-0472">Membrane</keyword>
<dbReference type="GeneID" id="55813342"/>
<sequence>MTPELWGLTISGVLALIGVLYGAYRAGKTTVKVKELDVDGKAFERAEQIYDGAIATLQRQYADLVTAREADKTAHALELAKRDERLDRVEKEVRTVRDQNNALVTFVYKMLAILRSHNLTDQINLADVPDGIHI</sequence>
<gene>
    <name evidence="2" type="primary">26</name>
    <name evidence="2" type="ORF">SEA_VIBAKI_26</name>
</gene>